<evidence type="ECO:0000256" key="7">
    <source>
        <dbReference type="ARBA" id="ARBA00022787"/>
    </source>
</evidence>
<keyword evidence="11" id="KW-0472">Membrane</keyword>
<keyword evidence="8" id="KW-0175">Coiled coil</keyword>
<evidence type="ECO:0000259" key="14">
    <source>
        <dbReference type="Pfam" id="PF16026"/>
    </source>
</evidence>
<evidence type="ECO:0000313" key="16">
    <source>
        <dbReference type="Proteomes" id="UP000242188"/>
    </source>
</evidence>
<dbReference type="PANTHER" id="PTHR21771:SF0">
    <property type="entry name" value="MITOCHONDRIA-EATING PROTEIN"/>
    <property type="match status" value="1"/>
</dbReference>
<feature type="compositionally biased region" description="Basic and acidic residues" evidence="13">
    <location>
        <begin position="167"/>
        <end position="191"/>
    </location>
</feature>
<gene>
    <name evidence="15" type="ORF">KP79_PYT12973</name>
</gene>
<comment type="similarity">
    <text evidence="4">Belongs to the MIEAP family.</text>
</comment>
<dbReference type="Pfam" id="PF16026">
    <property type="entry name" value="MIEAP"/>
    <property type="match status" value="1"/>
</dbReference>
<sequence>MFFKFTCYVIHFTHLTICLQIELCSIHWISLSTFVTTMAAQQKFSKTSYSAILKIDPALKEYIGEGIQALLQSHSVSDDTVQKAYEEYVKLLNNFKEFSDKHPKERASMLNVQLRGQIALSDKAIEEYEQRARSPLVKLMKTKQQHTDFNKAVLELHGLVSATHKLEQIKSGDTKKTERPAFGRSRSRDDGVEQPSRPPLPVTDMDTADKGEGKKKPLPLPENLSSSMMQGRQIASMPMIEFQQMVRRMESQQRDIDEMTSRLSRFASNQVTQGNPNIADLSDKNRPTKIGEKFGGLYDDEWSEAFEAFKTLLRLENEEDEPEIISQLLRVVNLAQMFCADVAGEQLEQLKLNLKRPILEVAVPSAGGKQRVAQKCEENKGLQSTCEKYARNFRKECALQCVPAVIQLFKTTQVKTSFEWAKSNYPEQIHKYVERCVELVWLMSVQDPPMFLASADAGDKVRTDLFTYYGRKGRTVSATVWPAVLLHSDGPIISKGYIIPQ</sequence>
<keyword evidence="6" id="KW-0963">Cytoplasm</keyword>
<evidence type="ECO:0000256" key="8">
    <source>
        <dbReference type="ARBA" id="ARBA00023054"/>
    </source>
</evidence>
<comment type="subcellular location">
    <subcellularLocation>
        <location evidence="3">Cytoplasm</location>
    </subcellularLocation>
    <subcellularLocation>
        <location evidence="2">Mitochondrion matrix</location>
    </subcellularLocation>
    <subcellularLocation>
        <location evidence="1">Mitochondrion outer membrane</location>
    </subcellularLocation>
</comment>
<dbReference type="OrthoDB" id="6140320at2759"/>
<dbReference type="GO" id="GO:0035694">
    <property type="term" value="P:mitochondrial protein catabolic process"/>
    <property type="evidence" value="ECO:0007669"/>
    <property type="project" value="InterPro"/>
</dbReference>
<evidence type="ECO:0000256" key="13">
    <source>
        <dbReference type="SAM" id="MobiDB-lite"/>
    </source>
</evidence>
<name>A0A210QRA0_MIZYE</name>
<evidence type="ECO:0000256" key="9">
    <source>
        <dbReference type="ARBA" id="ARBA00023121"/>
    </source>
</evidence>
<dbReference type="GO" id="GO:0035695">
    <property type="term" value="P:mitophagy by internal vacuole formation"/>
    <property type="evidence" value="ECO:0007669"/>
    <property type="project" value="TreeGrafter"/>
</dbReference>
<evidence type="ECO:0000256" key="12">
    <source>
        <dbReference type="ARBA" id="ARBA00032687"/>
    </source>
</evidence>
<dbReference type="GO" id="GO:0008289">
    <property type="term" value="F:lipid binding"/>
    <property type="evidence" value="ECO:0007669"/>
    <property type="project" value="UniProtKB-KW"/>
</dbReference>
<evidence type="ECO:0000256" key="1">
    <source>
        <dbReference type="ARBA" id="ARBA00004294"/>
    </source>
</evidence>
<dbReference type="InterPro" id="IPR031981">
    <property type="entry name" value="MIEAP_C"/>
</dbReference>
<keyword evidence="16" id="KW-1185">Reference proteome</keyword>
<accession>A0A210QRA0</accession>
<protein>
    <recommendedName>
        <fullName evidence="5">Mitochondria-eating protein</fullName>
    </recommendedName>
    <alternativeName>
        <fullName evidence="12">Spermatogenesis-associated protein 18</fullName>
    </alternativeName>
</protein>
<proteinExistence type="inferred from homology"/>
<dbReference type="GO" id="GO:0005759">
    <property type="term" value="C:mitochondrial matrix"/>
    <property type="evidence" value="ECO:0007669"/>
    <property type="project" value="UniProtKB-SubCell"/>
</dbReference>
<dbReference type="InterPro" id="IPR026169">
    <property type="entry name" value="MIEAP"/>
</dbReference>
<evidence type="ECO:0000256" key="5">
    <source>
        <dbReference type="ARBA" id="ARBA00019863"/>
    </source>
</evidence>
<keyword evidence="10" id="KW-0496">Mitochondrion</keyword>
<evidence type="ECO:0000313" key="15">
    <source>
        <dbReference type="EMBL" id="OWF51208.1"/>
    </source>
</evidence>
<dbReference type="PANTHER" id="PTHR21771">
    <property type="entry name" value="MITOCHONDRIA-EATING PROTEIN-RELATED"/>
    <property type="match status" value="1"/>
</dbReference>
<feature type="domain" description="Mitochondria-eating protein C-terminal" evidence="14">
    <location>
        <begin position="286"/>
        <end position="499"/>
    </location>
</feature>
<dbReference type="GO" id="GO:0005741">
    <property type="term" value="C:mitochondrial outer membrane"/>
    <property type="evidence" value="ECO:0007669"/>
    <property type="project" value="UniProtKB-SubCell"/>
</dbReference>
<evidence type="ECO:0000256" key="11">
    <source>
        <dbReference type="ARBA" id="ARBA00023136"/>
    </source>
</evidence>
<organism evidence="15 16">
    <name type="scientific">Mizuhopecten yessoensis</name>
    <name type="common">Japanese scallop</name>
    <name type="synonym">Patinopecten yessoensis</name>
    <dbReference type="NCBI Taxonomy" id="6573"/>
    <lineage>
        <taxon>Eukaryota</taxon>
        <taxon>Metazoa</taxon>
        <taxon>Spiralia</taxon>
        <taxon>Lophotrochozoa</taxon>
        <taxon>Mollusca</taxon>
        <taxon>Bivalvia</taxon>
        <taxon>Autobranchia</taxon>
        <taxon>Pteriomorphia</taxon>
        <taxon>Pectinida</taxon>
        <taxon>Pectinoidea</taxon>
        <taxon>Pectinidae</taxon>
        <taxon>Mizuhopecten</taxon>
    </lineage>
</organism>
<evidence type="ECO:0000256" key="3">
    <source>
        <dbReference type="ARBA" id="ARBA00004496"/>
    </source>
</evidence>
<comment type="caution">
    <text evidence="15">The sequence shown here is derived from an EMBL/GenBank/DDBJ whole genome shotgun (WGS) entry which is preliminary data.</text>
</comment>
<evidence type="ECO:0000256" key="2">
    <source>
        <dbReference type="ARBA" id="ARBA00004305"/>
    </source>
</evidence>
<dbReference type="Proteomes" id="UP000242188">
    <property type="component" value="Unassembled WGS sequence"/>
</dbReference>
<feature type="region of interest" description="Disordered" evidence="13">
    <location>
        <begin position="167"/>
        <end position="225"/>
    </location>
</feature>
<evidence type="ECO:0000256" key="6">
    <source>
        <dbReference type="ARBA" id="ARBA00022490"/>
    </source>
</evidence>
<evidence type="ECO:0000256" key="10">
    <source>
        <dbReference type="ARBA" id="ARBA00023128"/>
    </source>
</evidence>
<dbReference type="EMBL" id="NEDP02002314">
    <property type="protein sequence ID" value="OWF51208.1"/>
    <property type="molecule type" value="Genomic_DNA"/>
</dbReference>
<keyword evidence="9" id="KW-0446">Lipid-binding</keyword>
<dbReference type="AlphaFoldDB" id="A0A210QRA0"/>
<evidence type="ECO:0000256" key="4">
    <source>
        <dbReference type="ARBA" id="ARBA00008233"/>
    </source>
</evidence>
<keyword evidence="7" id="KW-1000">Mitochondrion outer membrane</keyword>
<reference evidence="15 16" key="1">
    <citation type="journal article" date="2017" name="Nat. Ecol. Evol.">
        <title>Scallop genome provides insights into evolution of bilaterian karyotype and development.</title>
        <authorList>
            <person name="Wang S."/>
            <person name="Zhang J."/>
            <person name="Jiao W."/>
            <person name="Li J."/>
            <person name="Xun X."/>
            <person name="Sun Y."/>
            <person name="Guo X."/>
            <person name="Huan P."/>
            <person name="Dong B."/>
            <person name="Zhang L."/>
            <person name="Hu X."/>
            <person name="Sun X."/>
            <person name="Wang J."/>
            <person name="Zhao C."/>
            <person name="Wang Y."/>
            <person name="Wang D."/>
            <person name="Huang X."/>
            <person name="Wang R."/>
            <person name="Lv J."/>
            <person name="Li Y."/>
            <person name="Zhang Z."/>
            <person name="Liu B."/>
            <person name="Lu W."/>
            <person name="Hui Y."/>
            <person name="Liang J."/>
            <person name="Zhou Z."/>
            <person name="Hou R."/>
            <person name="Li X."/>
            <person name="Liu Y."/>
            <person name="Li H."/>
            <person name="Ning X."/>
            <person name="Lin Y."/>
            <person name="Zhao L."/>
            <person name="Xing Q."/>
            <person name="Dou J."/>
            <person name="Li Y."/>
            <person name="Mao J."/>
            <person name="Guo H."/>
            <person name="Dou H."/>
            <person name="Li T."/>
            <person name="Mu C."/>
            <person name="Jiang W."/>
            <person name="Fu Q."/>
            <person name="Fu X."/>
            <person name="Miao Y."/>
            <person name="Liu J."/>
            <person name="Yu Q."/>
            <person name="Li R."/>
            <person name="Liao H."/>
            <person name="Li X."/>
            <person name="Kong Y."/>
            <person name="Jiang Z."/>
            <person name="Chourrout D."/>
            <person name="Li R."/>
            <person name="Bao Z."/>
        </authorList>
    </citation>
    <scope>NUCLEOTIDE SEQUENCE [LARGE SCALE GENOMIC DNA]</scope>
    <source>
        <strain evidence="15 16">PY_sf001</strain>
    </source>
</reference>